<dbReference type="GO" id="GO:0016829">
    <property type="term" value="F:lyase activity"/>
    <property type="evidence" value="ECO:0007669"/>
    <property type="project" value="UniProtKB-KW"/>
</dbReference>
<dbReference type="InterPro" id="IPR036038">
    <property type="entry name" value="Aminotransferase-like"/>
</dbReference>
<keyword evidence="1" id="KW-0808">Transferase</keyword>
<dbReference type="GeneID" id="49635875"/>
<keyword evidence="1" id="KW-0032">Aminotransferase</keyword>
<dbReference type="STRING" id="732.ADJ80_07530"/>
<proteinExistence type="predicted"/>
<reference evidence="1 2" key="1">
    <citation type="submission" date="2018-06" db="EMBL/GenBank/DDBJ databases">
        <authorList>
            <consortium name="Pathogen Informatics"/>
            <person name="Doyle S."/>
        </authorList>
    </citation>
    <scope>NUCLEOTIDE SEQUENCE [LARGE SCALE GENOMIC DNA]</scope>
    <source>
        <strain evidence="1 2">NCTC5908</strain>
    </source>
</reference>
<keyword evidence="1" id="KW-0456">Lyase</keyword>
<dbReference type="Pfam" id="PF01063">
    <property type="entry name" value="Aminotran_4"/>
    <property type="match status" value="1"/>
</dbReference>
<dbReference type="AlphaFoldDB" id="A0A336NA35"/>
<dbReference type="InterPro" id="IPR043132">
    <property type="entry name" value="BCAT-like_C"/>
</dbReference>
<dbReference type="EMBL" id="UFSP01000002">
    <property type="protein sequence ID" value="SSZ29792.1"/>
    <property type="molecule type" value="Genomic_DNA"/>
</dbReference>
<dbReference type="Gene3D" id="3.30.470.10">
    <property type="match status" value="1"/>
</dbReference>
<dbReference type="Proteomes" id="UP000253728">
    <property type="component" value="Unassembled WGS sequence"/>
</dbReference>
<dbReference type="SUPFAM" id="SSF56752">
    <property type="entry name" value="D-aminoacid aminotransferase-like PLP-dependent enzymes"/>
    <property type="match status" value="1"/>
</dbReference>
<name>A0A336NA35_AGGAP</name>
<evidence type="ECO:0000313" key="1">
    <source>
        <dbReference type="EMBL" id="SSZ29792.1"/>
    </source>
</evidence>
<gene>
    <name evidence="1" type="ORF">NCTC5908_01598</name>
</gene>
<accession>A0A336NA35</accession>
<dbReference type="GO" id="GO:0008483">
    <property type="term" value="F:transaminase activity"/>
    <property type="evidence" value="ECO:0007669"/>
    <property type="project" value="UniProtKB-KW"/>
</dbReference>
<organism evidence="1 2">
    <name type="scientific">Aggregatibacter aphrophilus</name>
    <name type="common">Haemophilus aphrophilus</name>
    <dbReference type="NCBI Taxonomy" id="732"/>
    <lineage>
        <taxon>Bacteria</taxon>
        <taxon>Pseudomonadati</taxon>
        <taxon>Pseudomonadota</taxon>
        <taxon>Gammaproteobacteria</taxon>
        <taxon>Pasteurellales</taxon>
        <taxon>Pasteurellaceae</taxon>
        <taxon>Aggregatibacter</taxon>
    </lineage>
</organism>
<evidence type="ECO:0000313" key="2">
    <source>
        <dbReference type="Proteomes" id="UP000253728"/>
    </source>
</evidence>
<dbReference type="InterPro" id="IPR001544">
    <property type="entry name" value="Aminotrans_IV"/>
</dbReference>
<sequence>MEFPLFETLAIEHGNVLNIERHQQRYERSLQAFYGDKSVVVFPNVFQLAKHIHVPAELCSEPLIRCRIDYNAEQIQCRYFPYTRKTYRTFKPIVCDHIDYGLKYADRTLLNELLAQKGDCDEILIIKNGYVTDCTIGNLIFRQGTQWFTPDTPLLEGTQRTKLLAQGRIKVRSILATDLHLFEEVRLINALNGLEEIN</sequence>
<protein>
    <submittedName>
        <fullName evidence="1">Branched-chain amino acid aminotransferase/4-amino-4-deoxychorismate lyase</fullName>
    </submittedName>
</protein>
<dbReference type="Gene3D" id="3.20.10.10">
    <property type="entry name" value="D-amino Acid Aminotransferase, subunit A, domain 2"/>
    <property type="match status" value="1"/>
</dbReference>
<dbReference type="InterPro" id="IPR043131">
    <property type="entry name" value="BCAT-like_N"/>
</dbReference>
<dbReference type="RefSeq" id="WP_005703035.1">
    <property type="nucleotide sequence ID" value="NZ_LS483485.1"/>
</dbReference>